<feature type="region of interest" description="Disordered" evidence="1">
    <location>
        <begin position="352"/>
        <end position="425"/>
    </location>
</feature>
<evidence type="ECO:0000313" key="2">
    <source>
        <dbReference type="EMBL" id="KIO26185.1"/>
    </source>
</evidence>
<keyword evidence="3" id="KW-1185">Reference proteome</keyword>
<feature type="region of interest" description="Disordered" evidence="1">
    <location>
        <begin position="184"/>
        <end position="302"/>
    </location>
</feature>
<evidence type="ECO:0000256" key="1">
    <source>
        <dbReference type="SAM" id="MobiDB-lite"/>
    </source>
</evidence>
<organism evidence="2 3">
    <name type="scientific">Tulasnella calospora MUT 4182</name>
    <dbReference type="NCBI Taxonomy" id="1051891"/>
    <lineage>
        <taxon>Eukaryota</taxon>
        <taxon>Fungi</taxon>
        <taxon>Dikarya</taxon>
        <taxon>Basidiomycota</taxon>
        <taxon>Agaricomycotina</taxon>
        <taxon>Agaricomycetes</taxon>
        <taxon>Cantharellales</taxon>
        <taxon>Tulasnellaceae</taxon>
        <taxon>Tulasnella</taxon>
    </lineage>
</organism>
<dbReference type="HOGENOM" id="CLU_645900_0_0_1"/>
<feature type="compositionally biased region" description="Pro residues" evidence="1">
    <location>
        <begin position="251"/>
        <end position="267"/>
    </location>
</feature>
<name>A0A0C3Q8M0_9AGAM</name>
<protein>
    <submittedName>
        <fullName evidence="2">Uncharacterized protein</fullName>
    </submittedName>
</protein>
<feature type="region of interest" description="Disordered" evidence="1">
    <location>
        <begin position="62"/>
        <end position="82"/>
    </location>
</feature>
<feature type="compositionally biased region" description="Acidic residues" evidence="1">
    <location>
        <begin position="408"/>
        <end position="418"/>
    </location>
</feature>
<proteinExistence type="predicted"/>
<sequence length="425" mass="45819">MAMETGQSSRYTWPTGKVWDLITCVGRPENRIVLLGKEKDENTSGDTKVKVQQRIASELFPDEFEGPTLPAGEKKKRQKGLGTRVKGEWEHLVKGYRQQVRKMMVTGNGVNLNVDDANLGEVVLAGAGGLFVGAGGPDEATPEPAKNLWDQINQEFQYFGELHRLISSRPNVIPISITTLGPAGTQTVYPQPPSSTATTTGQPPSIPTPSVTQSTFVSDVRPPPSGYLPNSQASDRDPSPPNGLEATNNSSPPPPGPATPLPVPAPKPSSNRKKALKPQPPQPSTLSKKLVSHVGKSSGPKRGWEEALISFQEHSLHASLAVEKAKAQNEAKQIALQELQLGIISKEEYRAQFGLDRPLAKKRRTDPSSVRVRSSPTPSADPGPEGNEQQDGGEGSELDFPYPPSRGDEEDEELEDDILFSSLAA</sequence>
<gene>
    <name evidence="2" type="ORF">M407DRAFT_24519</name>
</gene>
<evidence type="ECO:0000313" key="3">
    <source>
        <dbReference type="Proteomes" id="UP000054248"/>
    </source>
</evidence>
<reference evidence="2 3" key="1">
    <citation type="submission" date="2014-04" db="EMBL/GenBank/DDBJ databases">
        <authorList>
            <consortium name="DOE Joint Genome Institute"/>
            <person name="Kuo A."/>
            <person name="Girlanda M."/>
            <person name="Perotto S."/>
            <person name="Kohler A."/>
            <person name="Nagy L.G."/>
            <person name="Floudas D."/>
            <person name="Copeland A."/>
            <person name="Barry K.W."/>
            <person name="Cichocki N."/>
            <person name="Veneault-Fourrey C."/>
            <person name="LaButti K."/>
            <person name="Lindquist E.A."/>
            <person name="Lipzen A."/>
            <person name="Lundell T."/>
            <person name="Morin E."/>
            <person name="Murat C."/>
            <person name="Sun H."/>
            <person name="Tunlid A."/>
            <person name="Henrissat B."/>
            <person name="Grigoriev I.V."/>
            <person name="Hibbett D.S."/>
            <person name="Martin F."/>
            <person name="Nordberg H.P."/>
            <person name="Cantor M.N."/>
            <person name="Hua S.X."/>
        </authorList>
    </citation>
    <scope>NUCLEOTIDE SEQUENCE [LARGE SCALE GENOMIC DNA]</scope>
    <source>
        <strain evidence="2 3">MUT 4182</strain>
    </source>
</reference>
<dbReference type="AlphaFoldDB" id="A0A0C3Q8M0"/>
<feature type="compositionally biased region" description="Low complexity" evidence="1">
    <location>
        <begin position="367"/>
        <end position="378"/>
    </location>
</feature>
<accession>A0A0C3Q8M0</accession>
<dbReference type="OrthoDB" id="3211402at2759"/>
<reference evidence="3" key="2">
    <citation type="submission" date="2015-01" db="EMBL/GenBank/DDBJ databases">
        <title>Evolutionary Origins and Diversification of the Mycorrhizal Mutualists.</title>
        <authorList>
            <consortium name="DOE Joint Genome Institute"/>
            <consortium name="Mycorrhizal Genomics Consortium"/>
            <person name="Kohler A."/>
            <person name="Kuo A."/>
            <person name="Nagy L.G."/>
            <person name="Floudas D."/>
            <person name="Copeland A."/>
            <person name="Barry K.W."/>
            <person name="Cichocki N."/>
            <person name="Veneault-Fourrey C."/>
            <person name="LaButti K."/>
            <person name="Lindquist E.A."/>
            <person name="Lipzen A."/>
            <person name="Lundell T."/>
            <person name="Morin E."/>
            <person name="Murat C."/>
            <person name="Riley R."/>
            <person name="Ohm R."/>
            <person name="Sun H."/>
            <person name="Tunlid A."/>
            <person name="Henrissat B."/>
            <person name="Grigoriev I.V."/>
            <person name="Hibbett D.S."/>
            <person name="Martin F."/>
        </authorList>
    </citation>
    <scope>NUCLEOTIDE SEQUENCE [LARGE SCALE GENOMIC DNA]</scope>
    <source>
        <strain evidence="3">MUT 4182</strain>
    </source>
</reference>
<dbReference type="EMBL" id="KN823028">
    <property type="protein sequence ID" value="KIO26185.1"/>
    <property type="molecule type" value="Genomic_DNA"/>
</dbReference>
<dbReference type="Proteomes" id="UP000054248">
    <property type="component" value="Unassembled WGS sequence"/>
</dbReference>
<feature type="compositionally biased region" description="Polar residues" evidence="1">
    <location>
        <begin position="184"/>
        <end position="217"/>
    </location>
</feature>